<dbReference type="PANTHER" id="PTHR28583:SF4">
    <property type="entry name" value="N-ACYLETHANOLAMINE-HYDROLYZING ACID AMIDASE"/>
    <property type="match status" value="1"/>
</dbReference>
<gene>
    <name evidence="7" type="ORF">GBAR_LOCUS4199</name>
</gene>
<evidence type="ECO:0000256" key="4">
    <source>
        <dbReference type="ARBA" id="ARBA00023180"/>
    </source>
</evidence>
<evidence type="ECO:0000256" key="3">
    <source>
        <dbReference type="ARBA" id="ARBA00023145"/>
    </source>
</evidence>
<dbReference type="GO" id="GO:0016810">
    <property type="term" value="F:hydrolase activity, acting on carbon-nitrogen (but not peptide) bonds"/>
    <property type="evidence" value="ECO:0007669"/>
    <property type="project" value="TreeGrafter"/>
</dbReference>
<feature type="region of interest" description="Disordered" evidence="5">
    <location>
        <begin position="78"/>
        <end position="111"/>
    </location>
</feature>
<dbReference type="FunFam" id="3.60.60.10:FF:000006">
    <property type="entry name" value="N-acylethanolamine-hydrolyzing acid amidase"/>
    <property type="match status" value="1"/>
</dbReference>
<sequence length="428" mass="46926">MLPSDALTQRKVFAFSYRLPGRVRTYTYVCAGSSPSPSWARAWEWHVIISEVFRQLGSPFFEEKQRHDAFATAIAAPATIGHPGDDLPGGENRPHATLRRQSRPGSSIPLDTHRERLQEGVSGAPEAVKEDGGAELVALASVTGDNAIQYIPYPYNLEIVGVALAGDVTLGETLLGNLLYEATAYNSSRPLWGKACTSIVAEADNGTVYHGRNLDYSIANYLRNMTITVDFQSSGKTLYTGTTFVGYVGVLTGQRPHAYTVSLDQRDKGEWWMNVLDALVGGTHAITGFLIRDTLGDASLSFSDAILRLAYQPLIAPCYLIVGGVKSNEGAVITRDRTGALDIWRLEAFKERWFLVETNYDHWGPPPPSDDRRDPAIKAMDETGRGNVSAPSLFHVLSLPPVLNNKTAFTVTMSASIPELYSAWIRYP</sequence>
<reference evidence="7" key="1">
    <citation type="submission" date="2023-03" db="EMBL/GenBank/DDBJ databases">
        <authorList>
            <person name="Steffen K."/>
            <person name="Cardenas P."/>
        </authorList>
    </citation>
    <scope>NUCLEOTIDE SEQUENCE</scope>
</reference>
<feature type="domain" description="Choloylglycine hydrolase/NAAA C-terminal" evidence="6">
    <location>
        <begin position="196"/>
        <end position="364"/>
    </location>
</feature>
<dbReference type="Gene3D" id="3.60.60.10">
    <property type="entry name" value="Penicillin V Acylase, Chain A"/>
    <property type="match status" value="1"/>
</dbReference>
<evidence type="ECO:0000256" key="1">
    <source>
        <dbReference type="ARBA" id="ARBA00022729"/>
    </source>
</evidence>
<dbReference type="CDD" id="cd01903">
    <property type="entry name" value="Ntn_AC_NAAA"/>
    <property type="match status" value="1"/>
</dbReference>
<comment type="caution">
    <text evidence="7">The sequence shown here is derived from an EMBL/GenBank/DDBJ whole genome shotgun (WGS) entry which is preliminary data.</text>
</comment>
<dbReference type="InterPro" id="IPR029132">
    <property type="entry name" value="CBAH/NAAA_C"/>
</dbReference>
<protein>
    <submittedName>
        <fullName evidence="7">N-acylethanolamine-hydrolyzing acid amidase</fullName>
    </submittedName>
</protein>
<evidence type="ECO:0000259" key="6">
    <source>
        <dbReference type="Pfam" id="PF02275"/>
    </source>
</evidence>
<dbReference type="PANTHER" id="PTHR28583">
    <property type="entry name" value="ACID AMIDASE"/>
    <property type="match status" value="1"/>
</dbReference>
<dbReference type="EMBL" id="CASHTH010000605">
    <property type="protein sequence ID" value="CAI8005390.1"/>
    <property type="molecule type" value="Genomic_DNA"/>
</dbReference>
<keyword evidence="1" id="KW-0732">Signal</keyword>
<keyword evidence="3" id="KW-0865">Zymogen</keyword>
<organism evidence="7 8">
    <name type="scientific">Geodia barretti</name>
    <name type="common">Barrett's horny sponge</name>
    <dbReference type="NCBI Taxonomy" id="519541"/>
    <lineage>
        <taxon>Eukaryota</taxon>
        <taxon>Metazoa</taxon>
        <taxon>Porifera</taxon>
        <taxon>Demospongiae</taxon>
        <taxon>Heteroscleromorpha</taxon>
        <taxon>Tetractinellida</taxon>
        <taxon>Astrophorina</taxon>
        <taxon>Geodiidae</taxon>
        <taxon>Geodia</taxon>
    </lineage>
</organism>
<proteinExistence type="predicted"/>
<keyword evidence="4" id="KW-0325">Glycoprotein</keyword>
<evidence type="ECO:0000256" key="5">
    <source>
        <dbReference type="SAM" id="MobiDB-lite"/>
    </source>
</evidence>
<dbReference type="Proteomes" id="UP001174909">
    <property type="component" value="Unassembled WGS sequence"/>
</dbReference>
<evidence type="ECO:0000256" key="2">
    <source>
        <dbReference type="ARBA" id="ARBA00022801"/>
    </source>
</evidence>
<dbReference type="Pfam" id="PF02275">
    <property type="entry name" value="CBAH"/>
    <property type="match status" value="1"/>
</dbReference>
<evidence type="ECO:0000313" key="8">
    <source>
        <dbReference type="Proteomes" id="UP001174909"/>
    </source>
</evidence>
<evidence type="ECO:0000313" key="7">
    <source>
        <dbReference type="EMBL" id="CAI8005390.1"/>
    </source>
</evidence>
<name>A0AA35R5W6_GEOBA</name>
<keyword evidence="2" id="KW-0378">Hydrolase</keyword>
<accession>A0AA35R5W6</accession>
<dbReference type="AlphaFoldDB" id="A0AA35R5W6"/>
<keyword evidence="8" id="KW-1185">Reference proteome</keyword>